<feature type="transmembrane region" description="Helical" evidence="1">
    <location>
        <begin position="70"/>
        <end position="93"/>
    </location>
</feature>
<keyword evidence="1" id="KW-1133">Transmembrane helix</keyword>
<protein>
    <recommendedName>
        <fullName evidence="4">DUF975 domain-containing protein</fullName>
    </recommendedName>
</protein>
<reference evidence="2" key="1">
    <citation type="journal article" date="2023" name="Antibiotics">
        <title>Genomic Characterization of Antibiotic-Resistant Campylobacterales Isolated from Chilean Poultry Meat.</title>
        <authorList>
            <person name="Concha-Toloza M."/>
            <person name="Lopez-Cantillo M."/>
            <person name="Molina-Mora J.A."/>
            <person name="Collado L."/>
        </authorList>
    </citation>
    <scope>NUCLEOTIDE SEQUENCE</scope>
    <source>
        <strain evidence="2">FR1p273A</strain>
    </source>
</reference>
<evidence type="ECO:0000313" key="3">
    <source>
        <dbReference type="Proteomes" id="UP001237843"/>
    </source>
</evidence>
<gene>
    <name evidence="2" type="ORF">PT520_04820</name>
</gene>
<evidence type="ECO:0000256" key="1">
    <source>
        <dbReference type="SAM" id="Phobius"/>
    </source>
</evidence>
<organism evidence="2 3">
    <name type="scientific">Aliarcobacter butzleri</name>
    <dbReference type="NCBI Taxonomy" id="28197"/>
    <lineage>
        <taxon>Bacteria</taxon>
        <taxon>Pseudomonadati</taxon>
        <taxon>Campylobacterota</taxon>
        <taxon>Epsilonproteobacteria</taxon>
        <taxon>Campylobacterales</taxon>
        <taxon>Arcobacteraceae</taxon>
        <taxon>Aliarcobacter</taxon>
    </lineage>
</organism>
<feature type="transmembrane region" description="Helical" evidence="1">
    <location>
        <begin position="20"/>
        <end position="40"/>
    </location>
</feature>
<keyword evidence="1" id="KW-0812">Transmembrane</keyword>
<evidence type="ECO:0008006" key="4">
    <source>
        <dbReference type="Google" id="ProtNLM"/>
    </source>
</evidence>
<sequence length="115" mass="13758">MKDIINSFKAHLYERTSSPLIGAFIFYWIICNYKLIMIIFDGEMKLNEKFDLIKTIYPQEKITLWNGFDIYYQILLGNGLLIPLIITLIYILLLPYASNYIYSLWIKHQNDLKKR</sequence>
<keyword evidence="1" id="KW-0472">Membrane</keyword>
<dbReference type="AlphaFoldDB" id="A0AAW6VM49"/>
<accession>A0AAW6VM49</accession>
<name>A0AAW6VM49_9BACT</name>
<dbReference type="Proteomes" id="UP001237843">
    <property type="component" value="Unassembled WGS sequence"/>
</dbReference>
<evidence type="ECO:0000313" key="2">
    <source>
        <dbReference type="EMBL" id="MDK2061847.1"/>
    </source>
</evidence>
<comment type="caution">
    <text evidence="2">The sequence shown here is derived from an EMBL/GenBank/DDBJ whole genome shotgun (WGS) entry which is preliminary data.</text>
</comment>
<reference evidence="2" key="2">
    <citation type="submission" date="2023-02" db="EMBL/GenBank/DDBJ databases">
        <authorList>
            <person name="Concha-Toloza M."/>
            <person name="Lopez-Cantillo M."/>
            <person name="Molina-Mora J."/>
            <person name="Collado L."/>
        </authorList>
    </citation>
    <scope>NUCLEOTIDE SEQUENCE</scope>
    <source>
        <strain evidence="2">FR1p273A</strain>
    </source>
</reference>
<proteinExistence type="predicted"/>
<dbReference type="EMBL" id="JAQTJH010000004">
    <property type="protein sequence ID" value="MDK2061847.1"/>
    <property type="molecule type" value="Genomic_DNA"/>
</dbReference>
<dbReference type="RefSeq" id="WP_284074577.1">
    <property type="nucleotide sequence ID" value="NZ_JAQTJH010000004.1"/>
</dbReference>